<evidence type="ECO:0000256" key="1">
    <source>
        <dbReference type="SAM" id="SignalP"/>
    </source>
</evidence>
<feature type="chain" id="PRO_5034194656" description="Rhamnogalacturonase A/B/Epimerase-like pectate lyase domain-containing protein" evidence="1">
    <location>
        <begin position="24"/>
        <end position="801"/>
    </location>
</feature>
<dbReference type="AlphaFoldDB" id="A0A8H6S7D7"/>
<evidence type="ECO:0000313" key="4">
    <source>
        <dbReference type="Proteomes" id="UP000613580"/>
    </source>
</evidence>
<keyword evidence="4" id="KW-1185">Reference proteome</keyword>
<protein>
    <recommendedName>
        <fullName evidence="2">Rhamnogalacturonase A/B/Epimerase-like pectate lyase domain-containing protein</fullName>
    </recommendedName>
</protein>
<dbReference type="CDD" id="cd23668">
    <property type="entry name" value="GH55_beta13glucanase-like"/>
    <property type="match status" value="1"/>
</dbReference>
<sequence>MLFLRSRGVLLFQLCAGIAGVAALGSSCTAPLVADSAASGDDYWMKSIKRQGTSPFNPNPAQYKVFRDVTAPPYNAKGDGIADDTDAINRAIADGGRCGDLTCQSSSVEPALIYFPKGTYLISKPITPYYYTALVGDAKNKPHIIGSSNFVGIALIDVDVYTGGPAPDGGWNCPSSDPEWYCPVNNFFRSVRNFVLDTRRMPVSATATGIHWQVGQATSLIAVDFLLSTATGNQHRGMFAENGSGGFIADITVSGGQFGLWISNQQFTVHNVKITGSDTAIYQLWNWQFTWKNIIITNCRVGFGVNTFGQNETMQSAGSITVLDSSISASAAAFQSNTDQSTELGGALFLQNVDLSGSPVGVVDGAGHTFVPGGMKVDQFILGNQYSGTSPAHSYNTGPAPGPNLPSHLLDPSSSNNGVFFRTRPQYNNYAVSQFVSAKSNGVACDGVTDDTVALQSFINRFWGCKVLYLDAGACKVSNTITIPTGAIVVGEFWTTILASGPAFNDPNNPRPVLQVGNPGDHGAVELSDLVVSTVGGSAGAIAIQWNTNGPRGAVGAWDVHVRIGGAIGTNMQVAQCPSGANANPECMGAFLGLHIVGGGYFENVWVWTADHDLDDAGQGRVNVFSARGILVDHSPGPVWLVGTASEHAVFYQYAVVNSQNVYMGMIQTETPYYQPTPAPPTPFNALSAWNDPSWASSGSAWALTISKSSSIFVYGAGFYSFFISYNETCKTPVNCQQSLVHVDETSSSIYIYALSTIGATTMLTVGSTNVANYADNTDGLQSTLSRWMSSGSGVPGSPSV</sequence>
<gene>
    <name evidence="3" type="ORF">HMN09_01152800</name>
</gene>
<dbReference type="Gene3D" id="2.160.20.10">
    <property type="entry name" value="Single-stranded right-handed beta-helix, Pectin lyase-like"/>
    <property type="match status" value="2"/>
</dbReference>
<name>A0A8H6S7D7_MYCCL</name>
<dbReference type="SUPFAM" id="SSF51126">
    <property type="entry name" value="Pectin lyase-like"/>
    <property type="match status" value="2"/>
</dbReference>
<evidence type="ECO:0000259" key="2">
    <source>
        <dbReference type="Pfam" id="PF12708"/>
    </source>
</evidence>
<dbReference type="Pfam" id="PF12708">
    <property type="entry name" value="Pect-lyase_RHGA_epim"/>
    <property type="match status" value="1"/>
</dbReference>
<reference evidence="3" key="1">
    <citation type="submission" date="2020-05" db="EMBL/GenBank/DDBJ databases">
        <title>Mycena genomes resolve the evolution of fungal bioluminescence.</title>
        <authorList>
            <person name="Tsai I.J."/>
        </authorList>
    </citation>
    <scope>NUCLEOTIDE SEQUENCE</scope>
    <source>
        <strain evidence="3">110903Hualien_Pintung</strain>
    </source>
</reference>
<dbReference type="EMBL" id="JACAZE010000019">
    <property type="protein sequence ID" value="KAF7294244.1"/>
    <property type="molecule type" value="Genomic_DNA"/>
</dbReference>
<feature type="domain" description="Rhamnogalacturonase A/B/Epimerase-like pectate lyase" evidence="2">
    <location>
        <begin position="74"/>
        <end position="303"/>
    </location>
</feature>
<feature type="signal peptide" evidence="1">
    <location>
        <begin position="1"/>
        <end position="23"/>
    </location>
</feature>
<comment type="caution">
    <text evidence="3">The sequence shown here is derived from an EMBL/GenBank/DDBJ whole genome shotgun (WGS) entry which is preliminary data.</text>
</comment>
<keyword evidence="1" id="KW-0732">Signal</keyword>
<dbReference type="PROSITE" id="PS51257">
    <property type="entry name" value="PROKAR_LIPOPROTEIN"/>
    <property type="match status" value="1"/>
</dbReference>
<dbReference type="Proteomes" id="UP000613580">
    <property type="component" value="Unassembled WGS sequence"/>
</dbReference>
<dbReference type="GO" id="GO:0004650">
    <property type="term" value="F:polygalacturonase activity"/>
    <property type="evidence" value="ECO:0007669"/>
    <property type="project" value="InterPro"/>
</dbReference>
<dbReference type="InterPro" id="IPR011050">
    <property type="entry name" value="Pectin_lyase_fold/virulence"/>
</dbReference>
<dbReference type="PANTHER" id="PTHR33928:SF2">
    <property type="entry name" value="PECTATE LYASE SUPERFAMILY PROTEIN DOMAIN-CONTAINING PROTEIN-RELATED"/>
    <property type="match status" value="1"/>
</dbReference>
<dbReference type="InterPro" id="IPR024535">
    <property type="entry name" value="RHGA/B-epi-like_pectate_lyase"/>
</dbReference>
<dbReference type="InterPro" id="IPR039279">
    <property type="entry name" value="QRT3-like"/>
</dbReference>
<proteinExistence type="predicted"/>
<evidence type="ECO:0000313" key="3">
    <source>
        <dbReference type="EMBL" id="KAF7294244.1"/>
    </source>
</evidence>
<dbReference type="InterPro" id="IPR012334">
    <property type="entry name" value="Pectin_lyas_fold"/>
</dbReference>
<accession>A0A8H6S7D7</accession>
<dbReference type="OrthoDB" id="1046782at2759"/>
<organism evidence="3 4">
    <name type="scientific">Mycena chlorophos</name>
    <name type="common">Agaric fungus</name>
    <name type="synonym">Agaricus chlorophos</name>
    <dbReference type="NCBI Taxonomy" id="658473"/>
    <lineage>
        <taxon>Eukaryota</taxon>
        <taxon>Fungi</taxon>
        <taxon>Dikarya</taxon>
        <taxon>Basidiomycota</taxon>
        <taxon>Agaricomycotina</taxon>
        <taxon>Agaricomycetes</taxon>
        <taxon>Agaricomycetidae</taxon>
        <taxon>Agaricales</taxon>
        <taxon>Marasmiineae</taxon>
        <taxon>Mycenaceae</taxon>
        <taxon>Mycena</taxon>
    </lineage>
</organism>
<dbReference type="PANTHER" id="PTHR33928">
    <property type="entry name" value="POLYGALACTURONASE QRT3"/>
    <property type="match status" value="1"/>
</dbReference>